<organism evidence="10 11">
    <name type="scientific">Nostoc flagelliforme CCNUN1</name>
    <dbReference type="NCBI Taxonomy" id="2038116"/>
    <lineage>
        <taxon>Bacteria</taxon>
        <taxon>Bacillati</taxon>
        <taxon>Cyanobacteriota</taxon>
        <taxon>Cyanophyceae</taxon>
        <taxon>Nostocales</taxon>
        <taxon>Nostocaceae</taxon>
        <taxon>Nostoc</taxon>
    </lineage>
</organism>
<evidence type="ECO:0000259" key="9">
    <source>
        <dbReference type="PROSITE" id="PS51012"/>
    </source>
</evidence>
<evidence type="ECO:0000256" key="3">
    <source>
        <dbReference type="ARBA" id="ARBA00022448"/>
    </source>
</evidence>
<feature type="transmembrane region" description="Helical" evidence="8">
    <location>
        <begin position="222"/>
        <end position="245"/>
    </location>
</feature>
<dbReference type="EMBL" id="CP024785">
    <property type="protein sequence ID" value="AUB42413.1"/>
    <property type="molecule type" value="Genomic_DNA"/>
</dbReference>
<feature type="domain" description="ABC transmembrane type-2" evidence="9">
    <location>
        <begin position="134"/>
        <end position="370"/>
    </location>
</feature>
<comment type="subcellular location">
    <subcellularLocation>
        <location evidence="1">Cell membrane</location>
        <topology evidence="1">Multi-pass membrane protein</topology>
    </subcellularLocation>
</comment>
<reference evidence="10 11" key="1">
    <citation type="submission" date="2017-11" db="EMBL/GenBank/DDBJ databases">
        <title>Complete genome of a free-living desiccation-tolerant cyanobacterium and its photosynthetic adaptation to extreme terrestrial habitat.</title>
        <authorList>
            <person name="Shang J."/>
        </authorList>
    </citation>
    <scope>NUCLEOTIDE SEQUENCE [LARGE SCALE GENOMIC DNA]</scope>
    <source>
        <strain evidence="10 11">CCNUN1</strain>
    </source>
</reference>
<dbReference type="Pfam" id="PF12698">
    <property type="entry name" value="ABC2_membrane_3"/>
    <property type="match status" value="1"/>
</dbReference>
<dbReference type="OrthoDB" id="9776218at2"/>
<keyword evidence="3" id="KW-0813">Transport</keyword>
<evidence type="ECO:0000256" key="6">
    <source>
        <dbReference type="ARBA" id="ARBA00022989"/>
    </source>
</evidence>
<dbReference type="Proteomes" id="UP000232003">
    <property type="component" value="Chromosome"/>
</dbReference>
<dbReference type="InterPro" id="IPR013525">
    <property type="entry name" value="ABC2_TM"/>
</dbReference>
<dbReference type="PANTHER" id="PTHR30294:SF29">
    <property type="entry name" value="MULTIDRUG ABC TRANSPORTER PERMEASE YBHS-RELATED"/>
    <property type="match status" value="1"/>
</dbReference>
<keyword evidence="7 8" id="KW-0472">Membrane</keyword>
<feature type="transmembrane region" description="Helical" evidence="8">
    <location>
        <begin position="257"/>
        <end position="281"/>
    </location>
</feature>
<name>A0A2K8T496_9NOSO</name>
<keyword evidence="4" id="KW-1003">Cell membrane</keyword>
<evidence type="ECO:0000256" key="4">
    <source>
        <dbReference type="ARBA" id="ARBA00022475"/>
    </source>
</evidence>
<evidence type="ECO:0000256" key="8">
    <source>
        <dbReference type="SAM" id="Phobius"/>
    </source>
</evidence>
<feature type="transmembrane region" description="Helical" evidence="8">
    <location>
        <begin position="177"/>
        <end position="201"/>
    </location>
</feature>
<evidence type="ECO:0000256" key="1">
    <source>
        <dbReference type="ARBA" id="ARBA00004651"/>
    </source>
</evidence>
<accession>A0A2K8T496</accession>
<dbReference type="RefSeq" id="WP_100902446.1">
    <property type="nucleotide sequence ID" value="NZ_CAWNNC010000001.1"/>
</dbReference>
<keyword evidence="5 8" id="KW-0812">Transmembrane</keyword>
<dbReference type="KEGG" id="nfl:COO91_08541"/>
<proteinExistence type="inferred from homology"/>
<dbReference type="Gene3D" id="3.40.1710.10">
    <property type="entry name" value="abc type-2 transporter like domain"/>
    <property type="match status" value="1"/>
</dbReference>
<evidence type="ECO:0000313" key="11">
    <source>
        <dbReference type="Proteomes" id="UP000232003"/>
    </source>
</evidence>
<evidence type="ECO:0000256" key="5">
    <source>
        <dbReference type="ARBA" id="ARBA00022692"/>
    </source>
</evidence>
<dbReference type="InterPro" id="IPR047817">
    <property type="entry name" value="ABC2_TM_bact-type"/>
</dbReference>
<dbReference type="AlphaFoldDB" id="A0A2K8T496"/>
<gene>
    <name evidence="10" type="ORF">COO91_08541</name>
</gene>
<keyword evidence="11" id="KW-1185">Reference proteome</keyword>
<feature type="transmembrane region" description="Helical" evidence="8">
    <location>
        <begin position="345"/>
        <end position="364"/>
    </location>
</feature>
<sequence length="372" mass="41117">MFFSRIFNSSFWALFRKETNQILRDKQLIILLIVPPTMQLLLYGFALNPDVHNLKLGVIDYANVSASRELVQAMTSNGIFTIESVPTAEKELSRQVEEGKLNVGVLIPPEFPRKLAKKEAEIQVFIDGVDANAAGIASGYMTQIIQNYNRNFGQIQLNPPVSLQVVFLYNPGLISSWYFVPGVMGLVLTLVGTLVSSVAVVREKDSGTLEQLLMTPAANWEILLAKILPLAFLLMGDILLALTLGQLVFGLPLRGNFLLFFGLSIIYLLVGISIGILLAMFSSSQQQVVLMSFFVNMPILQTSGVLAPIEAMPRFFQVVSLLNPLRHYIAIVRGILLKGVGLEVLWMHILALLSIAVVLLTISLSKFRNQLS</sequence>
<feature type="transmembrane region" description="Helical" evidence="8">
    <location>
        <begin position="288"/>
        <end position="309"/>
    </location>
</feature>
<dbReference type="PANTHER" id="PTHR30294">
    <property type="entry name" value="MEMBRANE COMPONENT OF ABC TRANSPORTER YHHJ-RELATED"/>
    <property type="match status" value="1"/>
</dbReference>
<dbReference type="GO" id="GO:0140359">
    <property type="term" value="F:ABC-type transporter activity"/>
    <property type="evidence" value="ECO:0007669"/>
    <property type="project" value="InterPro"/>
</dbReference>
<dbReference type="PROSITE" id="PS51012">
    <property type="entry name" value="ABC_TM2"/>
    <property type="match status" value="1"/>
</dbReference>
<protein>
    <submittedName>
        <fullName evidence="10">ABC-2.P, ABC-2 type transport system permease protein</fullName>
    </submittedName>
</protein>
<evidence type="ECO:0000313" key="10">
    <source>
        <dbReference type="EMBL" id="AUB42413.1"/>
    </source>
</evidence>
<feature type="transmembrane region" description="Helical" evidence="8">
    <location>
        <begin position="28"/>
        <end position="46"/>
    </location>
</feature>
<evidence type="ECO:0000256" key="2">
    <source>
        <dbReference type="ARBA" id="ARBA00007783"/>
    </source>
</evidence>
<dbReference type="InterPro" id="IPR051449">
    <property type="entry name" value="ABC-2_transporter_component"/>
</dbReference>
<evidence type="ECO:0000256" key="7">
    <source>
        <dbReference type="ARBA" id="ARBA00023136"/>
    </source>
</evidence>
<comment type="similarity">
    <text evidence="2">Belongs to the ABC-2 integral membrane protein family.</text>
</comment>
<keyword evidence="6 8" id="KW-1133">Transmembrane helix</keyword>
<dbReference type="GO" id="GO:0005886">
    <property type="term" value="C:plasma membrane"/>
    <property type="evidence" value="ECO:0007669"/>
    <property type="project" value="UniProtKB-SubCell"/>
</dbReference>